<accession>A0AAV5VFV3</accession>
<sequence length="114" mass="12850">SLALTPLLAMHLFAVIALLATFHYSECLVEFTHSAIFDEYDFEGQSKVEIKVCSNTTRCALFVAIYPSAFSSDDDIYHGIKLSTESRAHNTSIAELSELRNWTTFEMVPYFIAD</sequence>
<feature type="chain" id="PRO_5043338530" evidence="1">
    <location>
        <begin position="28"/>
        <end position="114"/>
    </location>
</feature>
<evidence type="ECO:0000256" key="1">
    <source>
        <dbReference type="SAM" id="SignalP"/>
    </source>
</evidence>
<feature type="signal peptide" evidence="1">
    <location>
        <begin position="1"/>
        <end position="27"/>
    </location>
</feature>
<dbReference type="AlphaFoldDB" id="A0AAV5VFV3"/>
<keyword evidence="3" id="KW-1185">Reference proteome</keyword>
<dbReference type="Proteomes" id="UP001432322">
    <property type="component" value="Unassembled WGS sequence"/>
</dbReference>
<feature type="non-terminal residue" evidence="2">
    <location>
        <position position="1"/>
    </location>
</feature>
<proteinExistence type="predicted"/>
<feature type="non-terminal residue" evidence="2">
    <location>
        <position position="114"/>
    </location>
</feature>
<reference evidence="2" key="1">
    <citation type="submission" date="2023-10" db="EMBL/GenBank/DDBJ databases">
        <title>Genome assembly of Pristionchus species.</title>
        <authorList>
            <person name="Yoshida K."/>
            <person name="Sommer R.J."/>
        </authorList>
    </citation>
    <scope>NUCLEOTIDE SEQUENCE</scope>
    <source>
        <strain evidence="2">RS5133</strain>
    </source>
</reference>
<gene>
    <name evidence="2" type="ORF">PFISCL1PPCAC_9480</name>
</gene>
<comment type="caution">
    <text evidence="2">The sequence shown here is derived from an EMBL/GenBank/DDBJ whole genome shotgun (WGS) entry which is preliminary data.</text>
</comment>
<evidence type="ECO:0000313" key="3">
    <source>
        <dbReference type="Proteomes" id="UP001432322"/>
    </source>
</evidence>
<name>A0AAV5VFV3_9BILA</name>
<organism evidence="2 3">
    <name type="scientific">Pristionchus fissidentatus</name>
    <dbReference type="NCBI Taxonomy" id="1538716"/>
    <lineage>
        <taxon>Eukaryota</taxon>
        <taxon>Metazoa</taxon>
        <taxon>Ecdysozoa</taxon>
        <taxon>Nematoda</taxon>
        <taxon>Chromadorea</taxon>
        <taxon>Rhabditida</taxon>
        <taxon>Rhabditina</taxon>
        <taxon>Diplogasteromorpha</taxon>
        <taxon>Diplogasteroidea</taxon>
        <taxon>Neodiplogasteridae</taxon>
        <taxon>Pristionchus</taxon>
    </lineage>
</organism>
<keyword evidence="1" id="KW-0732">Signal</keyword>
<protein>
    <submittedName>
        <fullName evidence="2">Uncharacterized protein</fullName>
    </submittedName>
</protein>
<evidence type="ECO:0000313" key="2">
    <source>
        <dbReference type="EMBL" id="GMT18183.1"/>
    </source>
</evidence>
<dbReference type="EMBL" id="BTSY01000003">
    <property type="protein sequence ID" value="GMT18183.1"/>
    <property type="molecule type" value="Genomic_DNA"/>
</dbReference>